<evidence type="ECO:0000313" key="2">
    <source>
        <dbReference type="EMBL" id="OEU06876.1"/>
    </source>
</evidence>
<keyword evidence="1" id="KW-1133">Transmembrane helix</keyword>
<dbReference type="Proteomes" id="UP000095751">
    <property type="component" value="Unassembled WGS sequence"/>
</dbReference>
<feature type="transmembrane region" description="Helical" evidence="1">
    <location>
        <begin position="110"/>
        <end position="131"/>
    </location>
</feature>
<protein>
    <recommendedName>
        <fullName evidence="4">Transmembrane protein</fullName>
    </recommendedName>
</protein>
<dbReference type="AlphaFoldDB" id="A0A1E7EM02"/>
<keyword evidence="1" id="KW-0472">Membrane</keyword>
<gene>
    <name evidence="2" type="ORF">FRACYDRAFT_252802</name>
</gene>
<dbReference type="EMBL" id="KV784395">
    <property type="protein sequence ID" value="OEU06876.1"/>
    <property type="molecule type" value="Genomic_DNA"/>
</dbReference>
<sequence length="146" mass="16620">MWLKSKLNFGVGGMHKNNHIFEQNASRKFLFGMVPKENSLLSKLNFGVGGMHANVVIFLGKMHEEISHPTWFQRKTLFWLGAVASTKCMRTLCYPPTTFLFLWLKRKLNFGVGGFELTMTTVLITVAVLTVRDQRQAISVDVDLLK</sequence>
<keyword evidence="1" id="KW-0812">Transmembrane</keyword>
<name>A0A1E7EM02_9STRA</name>
<dbReference type="InParanoid" id="A0A1E7EM02"/>
<reference evidence="2 3" key="1">
    <citation type="submission" date="2016-09" db="EMBL/GenBank/DDBJ databases">
        <title>Extensive genetic diversity and differential bi-allelic expression allows diatom success in the polar Southern Ocean.</title>
        <authorList>
            <consortium name="DOE Joint Genome Institute"/>
            <person name="Mock T."/>
            <person name="Otillar R.P."/>
            <person name="Strauss J."/>
            <person name="Dupont C."/>
            <person name="Frickenhaus S."/>
            <person name="Maumus F."/>
            <person name="Mcmullan M."/>
            <person name="Sanges R."/>
            <person name="Schmutz J."/>
            <person name="Toseland A."/>
            <person name="Valas R."/>
            <person name="Veluchamy A."/>
            <person name="Ward B.J."/>
            <person name="Allen A."/>
            <person name="Barry K."/>
            <person name="Falciatore A."/>
            <person name="Ferrante M."/>
            <person name="Fortunato A.E."/>
            <person name="Gloeckner G."/>
            <person name="Gruber A."/>
            <person name="Hipkin R."/>
            <person name="Janech M."/>
            <person name="Kroth P."/>
            <person name="Leese F."/>
            <person name="Lindquist E."/>
            <person name="Lyon B.R."/>
            <person name="Martin J."/>
            <person name="Mayer C."/>
            <person name="Parker M."/>
            <person name="Quesneville H."/>
            <person name="Raymond J."/>
            <person name="Uhlig C."/>
            <person name="Valentin K.U."/>
            <person name="Worden A.Z."/>
            <person name="Armbrust E.V."/>
            <person name="Bowler C."/>
            <person name="Green B."/>
            <person name="Moulton V."/>
            <person name="Van Oosterhout C."/>
            <person name="Grigoriev I."/>
        </authorList>
    </citation>
    <scope>NUCLEOTIDE SEQUENCE [LARGE SCALE GENOMIC DNA]</scope>
    <source>
        <strain evidence="2 3">CCMP1102</strain>
    </source>
</reference>
<dbReference type="KEGG" id="fcy:FRACYDRAFT_252802"/>
<evidence type="ECO:0008006" key="4">
    <source>
        <dbReference type="Google" id="ProtNLM"/>
    </source>
</evidence>
<keyword evidence="3" id="KW-1185">Reference proteome</keyword>
<proteinExistence type="predicted"/>
<evidence type="ECO:0000256" key="1">
    <source>
        <dbReference type="SAM" id="Phobius"/>
    </source>
</evidence>
<organism evidence="2 3">
    <name type="scientific">Fragilariopsis cylindrus CCMP1102</name>
    <dbReference type="NCBI Taxonomy" id="635003"/>
    <lineage>
        <taxon>Eukaryota</taxon>
        <taxon>Sar</taxon>
        <taxon>Stramenopiles</taxon>
        <taxon>Ochrophyta</taxon>
        <taxon>Bacillariophyta</taxon>
        <taxon>Bacillariophyceae</taxon>
        <taxon>Bacillariophycidae</taxon>
        <taxon>Bacillariales</taxon>
        <taxon>Bacillariaceae</taxon>
        <taxon>Fragilariopsis</taxon>
    </lineage>
</organism>
<evidence type="ECO:0000313" key="3">
    <source>
        <dbReference type="Proteomes" id="UP000095751"/>
    </source>
</evidence>
<accession>A0A1E7EM02</accession>